<feature type="compositionally biased region" description="Basic and acidic residues" evidence="1">
    <location>
        <begin position="1"/>
        <end position="11"/>
    </location>
</feature>
<keyword evidence="2" id="KW-0472">Membrane</keyword>
<feature type="transmembrane region" description="Helical" evidence="2">
    <location>
        <begin position="227"/>
        <end position="245"/>
    </location>
</feature>
<reference evidence="3 4" key="1">
    <citation type="submission" date="2015-10" db="EMBL/GenBank/DDBJ databases">
        <title>Draft genome sequence of pyrrolomycin-producing Streptomyces vitaminophilus.</title>
        <authorList>
            <person name="Graham D.E."/>
            <person name="Mahan K.M."/>
            <person name="Klingeman D.M."/>
            <person name="Hettich R.L."/>
            <person name="Parry R.J."/>
        </authorList>
    </citation>
    <scope>NUCLEOTIDE SEQUENCE [LARGE SCALE GENOMIC DNA]</scope>
    <source>
        <strain evidence="3 4">ATCC 31673</strain>
    </source>
</reference>
<evidence type="ECO:0000256" key="1">
    <source>
        <dbReference type="SAM" id="MobiDB-lite"/>
    </source>
</evidence>
<evidence type="ECO:0000313" key="3">
    <source>
        <dbReference type="EMBL" id="KRV50884.1"/>
    </source>
</evidence>
<dbReference type="EMBL" id="LLZU01000003">
    <property type="protein sequence ID" value="KRV50884.1"/>
    <property type="molecule type" value="Genomic_DNA"/>
</dbReference>
<evidence type="ECO:0000313" key="4">
    <source>
        <dbReference type="Proteomes" id="UP000050867"/>
    </source>
</evidence>
<evidence type="ECO:0000256" key="2">
    <source>
        <dbReference type="SAM" id="Phobius"/>
    </source>
</evidence>
<feature type="compositionally biased region" description="Basic and acidic residues" evidence="1">
    <location>
        <begin position="122"/>
        <end position="144"/>
    </location>
</feature>
<proteinExistence type="predicted"/>
<dbReference type="RefSeq" id="WP_018383633.1">
    <property type="nucleotide sequence ID" value="NZ_LLZU01000003.1"/>
</dbReference>
<organism evidence="3 4">
    <name type="scientific">Wenjunlia vitaminophila</name>
    <name type="common">Streptomyces vitaminophilus</name>
    <dbReference type="NCBI Taxonomy" id="76728"/>
    <lineage>
        <taxon>Bacteria</taxon>
        <taxon>Bacillati</taxon>
        <taxon>Actinomycetota</taxon>
        <taxon>Actinomycetes</taxon>
        <taxon>Kitasatosporales</taxon>
        <taxon>Streptomycetaceae</taxon>
        <taxon>Wenjunlia</taxon>
    </lineage>
</organism>
<keyword evidence="2" id="KW-1133">Transmembrane helix</keyword>
<dbReference type="AlphaFoldDB" id="A0A0T6LXR2"/>
<gene>
    <name evidence="3" type="ORF">AQ490_13100</name>
</gene>
<keyword evidence="4" id="KW-1185">Reference proteome</keyword>
<protein>
    <submittedName>
        <fullName evidence="3">Uncharacterized protein</fullName>
    </submittedName>
</protein>
<feature type="transmembrane region" description="Helical" evidence="2">
    <location>
        <begin position="200"/>
        <end position="221"/>
    </location>
</feature>
<accession>A0A0T6LXR2</accession>
<comment type="caution">
    <text evidence="3">The sequence shown here is derived from an EMBL/GenBank/DDBJ whole genome shotgun (WGS) entry which is preliminary data.</text>
</comment>
<dbReference type="eggNOG" id="COG3209">
    <property type="taxonomic scope" value="Bacteria"/>
</dbReference>
<keyword evidence="2" id="KW-0812">Transmembrane</keyword>
<dbReference type="OrthoDB" id="7343197at2"/>
<dbReference type="Proteomes" id="UP000050867">
    <property type="component" value="Unassembled WGS sequence"/>
</dbReference>
<sequence length="445" mass="47863">MARPTDWRPLADQDPVPGNPQSIREESSRMSDIGVIIRDQVNKLRQIGKDSTLKGKYANELRTAASDLAGKLDKTAGRYEQVSGHLSTWASELEHAQSLSIQALNMAPSQNAVDTAGAKPSKKTEDMTKEEREAEQTRKDAAKKTNEALEAAKSKLREATSHRDKKEDEIAGKIRKSIDDDVEDSWWDNVKDFVDKYADVIKIVIDVISWVATAVAIIAMFVPGLNVVMFLLIAGLIVVAGRSLLAATGNASWMEVAVDTFGLLTMGVGRAGMAALKGANATAKASSIAARRGMVKAAMRNSSAQRQQLGRVLNSKTASAAQKRAAKAQIDALKRQARRGAPSVPMSPTPVGGKLAKVLNQGDTEGVALLNNVNRMANRFPEAVTTVNKARLGYGTAQAANWGGLGVDLGDKTFGNADSMPFKPYNEGYNDWKGSTWQAPVGSTW</sequence>
<dbReference type="STRING" id="76728.AQ490_13100"/>
<feature type="region of interest" description="Disordered" evidence="1">
    <location>
        <begin position="110"/>
        <end position="144"/>
    </location>
</feature>
<name>A0A0T6LXR2_WENVI</name>
<feature type="region of interest" description="Disordered" evidence="1">
    <location>
        <begin position="1"/>
        <end position="31"/>
    </location>
</feature>